<evidence type="ECO:0000313" key="3">
    <source>
        <dbReference type="RefSeq" id="XP_025408816.1"/>
    </source>
</evidence>
<keyword evidence="2" id="KW-1185">Reference proteome</keyword>
<feature type="compositionally biased region" description="Polar residues" evidence="1">
    <location>
        <begin position="112"/>
        <end position="126"/>
    </location>
</feature>
<evidence type="ECO:0000256" key="1">
    <source>
        <dbReference type="SAM" id="MobiDB-lite"/>
    </source>
</evidence>
<protein>
    <submittedName>
        <fullName evidence="3">Uncharacterized protein LOC112682428</fullName>
    </submittedName>
</protein>
<sequence length="324" mass="37690">MLPKISCVPLCTHPKLLICSAATLAIAEFLERLQVAVRPPSNNVAAIPDEASASAIQFCDRIKINDIKKSQSYLKHISKKNLPDFAATTSVGTEHWFNWIVRWNGNKEAGTQEDNNIGSTENTVSTSDKRVEEVSDENKKETDERLYPRNLVVDSRTAETTAIYSVGEIMLILRESWREQYEKINGNFKQLNAQDQWTMNDDPWLDPKWKFTIESKSNTVLSQDVCMRVDRKSAKERININPVNEWNSEDMFLKKELWLLRENFYIMEQKIQSMDVESEAVYKKTNSRIDKLEKIVDALKTEKQYFVQTNRMINKKISRIYFNF</sequence>
<proteinExistence type="predicted"/>
<accession>A0A8B8FE06</accession>
<dbReference type="GeneID" id="112682428"/>
<dbReference type="Proteomes" id="UP000694846">
    <property type="component" value="Unplaced"/>
</dbReference>
<gene>
    <name evidence="3" type="primary">LOC112682428</name>
</gene>
<dbReference type="RefSeq" id="XP_025408816.1">
    <property type="nucleotide sequence ID" value="XM_025553031.1"/>
</dbReference>
<organism evidence="2 3">
    <name type="scientific">Sipha flava</name>
    <name type="common">yellow sugarcane aphid</name>
    <dbReference type="NCBI Taxonomy" id="143950"/>
    <lineage>
        <taxon>Eukaryota</taxon>
        <taxon>Metazoa</taxon>
        <taxon>Ecdysozoa</taxon>
        <taxon>Arthropoda</taxon>
        <taxon>Hexapoda</taxon>
        <taxon>Insecta</taxon>
        <taxon>Pterygota</taxon>
        <taxon>Neoptera</taxon>
        <taxon>Paraneoptera</taxon>
        <taxon>Hemiptera</taxon>
        <taxon>Sternorrhyncha</taxon>
        <taxon>Aphidomorpha</taxon>
        <taxon>Aphidoidea</taxon>
        <taxon>Aphididae</taxon>
        <taxon>Sipha</taxon>
    </lineage>
</organism>
<evidence type="ECO:0000313" key="2">
    <source>
        <dbReference type="Proteomes" id="UP000694846"/>
    </source>
</evidence>
<dbReference type="AlphaFoldDB" id="A0A8B8FE06"/>
<reference evidence="3" key="1">
    <citation type="submission" date="2025-08" db="UniProtKB">
        <authorList>
            <consortium name="RefSeq"/>
        </authorList>
    </citation>
    <scope>IDENTIFICATION</scope>
    <source>
        <tissue evidence="3">Whole body</tissue>
    </source>
</reference>
<name>A0A8B8FE06_9HEMI</name>
<feature type="region of interest" description="Disordered" evidence="1">
    <location>
        <begin position="110"/>
        <end position="143"/>
    </location>
</feature>
<feature type="compositionally biased region" description="Basic and acidic residues" evidence="1">
    <location>
        <begin position="127"/>
        <end position="143"/>
    </location>
</feature>